<dbReference type="InterPro" id="IPR050625">
    <property type="entry name" value="ParA/MinD_ATPase"/>
</dbReference>
<evidence type="ECO:0000313" key="4">
    <source>
        <dbReference type="Proteomes" id="UP000005845"/>
    </source>
</evidence>
<accession>H5U5C3</accession>
<dbReference type="GO" id="GO:0051782">
    <property type="term" value="P:negative regulation of cell division"/>
    <property type="evidence" value="ECO:0007669"/>
    <property type="project" value="TreeGrafter"/>
</dbReference>
<dbReference type="Gene3D" id="3.40.50.300">
    <property type="entry name" value="P-loop containing nucleotide triphosphate hydrolases"/>
    <property type="match status" value="1"/>
</dbReference>
<dbReference type="PANTHER" id="PTHR43384:SF14">
    <property type="entry name" value="ESX-1 SECRETION-ASSOCIATED PROTEIN ESPI"/>
    <property type="match status" value="1"/>
</dbReference>
<feature type="compositionally biased region" description="Low complexity" evidence="1">
    <location>
        <begin position="470"/>
        <end position="481"/>
    </location>
</feature>
<keyword evidence="4" id="KW-1185">Reference proteome</keyword>
<evidence type="ECO:0000256" key="1">
    <source>
        <dbReference type="SAM" id="MobiDB-lite"/>
    </source>
</evidence>
<protein>
    <recommendedName>
        <fullName evidence="2">CobQ/CobB/MinD/ParA nucleotide binding domain-containing protein</fullName>
    </recommendedName>
</protein>
<dbReference type="GO" id="GO:0005829">
    <property type="term" value="C:cytosol"/>
    <property type="evidence" value="ECO:0007669"/>
    <property type="project" value="TreeGrafter"/>
</dbReference>
<dbReference type="GO" id="GO:0009898">
    <property type="term" value="C:cytoplasmic side of plasma membrane"/>
    <property type="evidence" value="ECO:0007669"/>
    <property type="project" value="TreeGrafter"/>
</dbReference>
<dbReference type="GO" id="GO:0016887">
    <property type="term" value="F:ATP hydrolysis activity"/>
    <property type="evidence" value="ECO:0007669"/>
    <property type="project" value="TreeGrafter"/>
</dbReference>
<proteinExistence type="predicted"/>
<reference evidence="3 4" key="1">
    <citation type="submission" date="2012-02" db="EMBL/GenBank/DDBJ databases">
        <title>Whole genome shotgun sequence of Gordonia sputi NBRC 100414.</title>
        <authorList>
            <person name="Yoshida I."/>
            <person name="Hosoyama A."/>
            <person name="Tsuchikane K."/>
            <person name="Katsumata H."/>
            <person name="Yamazaki S."/>
            <person name="Fujita N."/>
        </authorList>
    </citation>
    <scope>NUCLEOTIDE SEQUENCE [LARGE SCALE GENOMIC DNA]</scope>
    <source>
        <strain evidence="3 4">NBRC 100414</strain>
    </source>
</reference>
<dbReference type="InterPro" id="IPR027417">
    <property type="entry name" value="P-loop_NTPase"/>
</dbReference>
<gene>
    <name evidence="3" type="ORF">GOSPT_118_00070</name>
</gene>
<dbReference type="eggNOG" id="COG0455">
    <property type="taxonomic scope" value="Bacteria"/>
</dbReference>
<dbReference type="Proteomes" id="UP000005845">
    <property type="component" value="Unassembled WGS sequence"/>
</dbReference>
<dbReference type="InterPro" id="IPR002586">
    <property type="entry name" value="CobQ/CobB/MinD/ParA_Nub-bd_dom"/>
</dbReference>
<dbReference type="eggNOG" id="COG0532">
    <property type="taxonomic scope" value="Bacteria"/>
</dbReference>
<feature type="region of interest" description="Disordered" evidence="1">
    <location>
        <begin position="1"/>
        <end position="101"/>
    </location>
</feature>
<evidence type="ECO:0000313" key="3">
    <source>
        <dbReference type="EMBL" id="GAB40931.1"/>
    </source>
</evidence>
<dbReference type="AlphaFoldDB" id="H5U5C3"/>
<feature type="compositionally biased region" description="Pro residues" evidence="1">
    <location>
        <begin position="525"/>
        <end position="550"/>
    </location>
</feature>
<evidence type="ECO:0000259" key="2">
    <source>
        <dbReference type="Pfam" id="PF01656"/>
    </source>
</evidence>
<feature type="compositionally biased region" description="Low complexity" evidence="1">
    <location>
        <begin position="559"/>
        <end position="581"/>
    </location>
</feature>
<feature type="compositionally biased region" description="Low complexity" evidence="1">
    <location>
        <begin position="490"/>
        <end position="524"/>
    </location>
</feature>
<dbReference type="SUPFAM" id="SSF52540">
    <property type="entry name" value="P-loop containing nucleoside triphosphate hydrolases"/>
    <property type="match status" value="1"/>
</dbReference>
<dbReference type="PANTHER" id="PTHR43384">
    <property type="entry name" value="SEPTUM SITE-DETERMINING PROTEIN MIND HOMOLOG, CHLOROPLASTIC-RELATED"/>
    <property type="match status" value="1"/>
</dbReference>
<name>H5U5C3_9ACTN</name>
<organism evidence="3 4">
    <name type="scientific">Gordonia sputi NBRC 100414</name>
    <dbReference type="NCBI Taxonomy" id="1089453"/>
    <lineage>
        <taxon>Bacteria</taxon>
        <taxon>Bacillati</taxon>
        <taxon>Actinomycetota</taxon>
        <taxon>Actinomycetes</taxon>
        <taxon>Mycobacteriales</taxon>
        <taxon>Gordoniaceae</taxon>
        <taxon>Gordonia</taxon>
    </lineage>
</organism>
<dbReference type="Pfam" id="PF01656">
    <property type="entry name" value="CbiA"/>
    <property type="match status" value="1"/>
</dbReference>
<dbReference type="EMBL" id="BAFC01000116">
    <property type="protein sequence ID" value="GAB40931.1"/>
    <property type="molecule type" value="Genomic_DNA"/>
</dbReference>
<comment type="caution">
    <text evidence="3">The sequence shown here is derived from an EMBL/GenBank/DDBJ whole genome shotgun (WGS) entry which is preliminary data.</text>
</comment>
<sequence length="616" mass="64494">MINEMSHAEGSQPSSWPKSDGREDDEGRIDTSFGAGQPPSDAPQPPQPSPAQFAPPPVAQVNWYTGKSGEAPQTPEIQVAAYLPNDQHPAPQPPAGYPADPHQVAPGAPYPPAPMQQPGPPWPHYPEPNFPDPTYYGGPYEGGPQQPGMQPGAQVPGAPGAANPNQQPATPFSARGAGWRRALRTVSGGLINLGESKSQQQLDEMIARIRRPIAGDFRLAVLSLKGGVGKTTTTIGLGSAFASLRGDRVIAVDANPDFGTLGRRVPQQTGSTVRSLLNDPNVTRYADVRRHTSQSASHLEVLASERDPAISESFSADDYLDVIGILENYYNIIMTDCGTGLLHSAMEGVLSSATAIVLVTSPAVDGAESAAATLDWLNAHGYQRLVQQAVVVISASKPGGAPIDLDMLTEHFLGRTRAVQIIPFDDHLATGAQIDLDHMNRDTRNAFLELAATVSDSFNPGMPDSGAGVQGLQGPLGVPGFQGPPPGFQGPPTGYQGPQPGFQAPAPEYQAPAPGYQVPPAGYQGPPPGFQPPPGYQGPPPGYQAPPPGYQAPSVGHEAPPVGYQGPPPGYQGTPTGAQGYPTGQSDTPPQSYPAAPQSHYEPAAQESIPPADERF</sequence>
<dbReference type="GO" id="GO:0005524">
    <property type="term" value="F:ATP binding"/>
    <property type="evidence" value="ECO:0007669"/>
    <property type="project" value="TreeGrafter"/>
</dbReference>
<feature type="region of interest" description="Disordered" evidence="1">
    <location>
        <begin position="139"/>
        <end position="173"/>
    </location>
</feature>
<feature type="compositionally biased region" description="Low complexity" evidence="1">
    <location>
        <begin position="142"/>
        <end position="169"/>
    </location>
</feature>
<feature type="region of interest" description="Disordered" evidence="1">
    <location>
        <begin position="461"/>
        <end position="616"/>
    </location>
</feature>
<feature type="compositionally biased region" description="Pro residues" evidence="1">
    <location>
        <begin position="40"/>
        <end position="58"/>
    </location>
</feature>
<feature type="domain" description="CobQ/CobB/MinD/ParA nucleotide binding" evidence="2">
    <location>
        <begin position="219"/>
        <end position="345"/>
    </location>
</feature>